<dbReference type="Pfam" id="PF09431">
    <property type="entry name" value="SPIN90_LRD"/>
    <property type="match status" value="1"/>
</dbReference>
<dbReference type="InterPro" id="IPR030125">
    <property type="entry name" value="SPIN90/Ldb17"/>
</dbReference>
<dbReference type="EMBL" id="CAVMBE010000039">
    <property type="protein sequence ID" value="CAK4030726.1"/>
    <property type="molecule type" value="Genomic_DNA"/>
</dbReference>
<feature type="domain" description="SPIN90/Ldb17 leucine-rich" evidence="2">
    <location>
        <begin position="186"/>
        <end position="344"/>
    </location>
</feature>
<accession>A0AAI9EAC4</accession>
<dbReference type="PANTHER" id="PTHR13357">
    <property type="entry name" value="SH3 ADAPTER PROTEIN SPIN90 NCK INTERACTING PROTEIN WITH SH3 DOMAIN"/>
    <property type="match status" value="1"/>
</dbReference>
<name>A0AAI9EAC4_9PEZI</name>
<gene>
    <name evidence="3" type="ORF">LECACI_7A005884</name>
</gene>
<dbReference type="GO" id="GO:0006897">
    <property type="term" value="P:endocytosis"/>
    <property type="evidence" value="ECO:0007669"/>
    <property type="project" value="TreeGrafter"/>
</dbReference>
<dbReference type="GO" id="GO:0000147">
    <property type="term" value="P:actin cortical patch assembly"/>
    <property type="evidence" value="ECO:0007669"/>
    <property type="project" value="TreeGrafter"/>
</dbReference>
<dbReference type="GO" id="GO:0030479">
    <property type="term" value="C:actin cortical patch"/>
    <property type="evidence" value="ECO:0007669"/>
    <property type="project" value="TreeGrafter"/>
</dbReference>
<keyword evidence="4" id="KW-1185">Reference proteome</keyword>
<evidence type="ECO:0000256" key="1">
    <source>
        <dbReference type="SAM" id="MobiDB-lite"/>
    </source>
</evidence>
<comment type="caution">
    <text evidence="3">The sequence shown here is derived from an EMBL/GenBank/DDBJ whole genome shotgun (WGS) entry which is preliminary data.</text>
</comment>
<evidence type="ECO:0000259" key="2">
    <source>
        <dbReference type="Pfam" id="PF09431"/>
    </source>
</evidence>
<proteinExistence type="predicted"/>
<sequence>MDSDEVQYEVENESQFWAELDSIVASPSSDHEEIDNALRSFLGFTTNFKQEYLQSEYDIARCCYKLQDSSLFQQNQDYVRRQILYCLLQEDDVDTIHLTAAVLLFDGRSNEAAFEMMTEEGAFSRLVELIRDRKDDDFGLHRLLLKLLFEMSRIQKLSRDDLTIVDDSFILYLFQFIEELSDDAEDPYHYPVIRVLLALNEQYMCHANAPPSPDKESGALTNRILKLLSQHGPSYRTFGENLILLLNRESELGPQLMILKLLYLLFTTPPTYEYFYTNDLHVLVDVIIRNLLDLDPGNTDLGLSPEGSDINGQRALIHTYLRVLYPLLKNTQLAHEGTHYKREEVLKLFYLMVNRSSAHFAPVDETVIRLVMRCKQIDWLQEEGDEQGHALKEKLEEKLAEVAPSESTVAKKLLGMSVAEAGVSSLSVVDVSAKVTKEKPVAPAPRRMRKAAKAHGSGKFVQANGSNGDDHLNPLPDNTINSGDGISRDDTQSPFADENAEP</sequence>
<dbReference type="GO" id="GO:0051666">
    <property type="term" value="P:actin cortical patch localization"/>
    <property type="evidence" value="ECO:0007669"/>
    <property type="project" value="TreeGrafter"/>
</dbReference>
<feature type="region of interest" description="Disordered" evidence="1">
    <location>
        <begin position="440"/>
        <end position="502"/>
    </location>
</feature>
<organism evidence="3 4">
    <name type="scientific">Lecanosticta acicola</name>
    <dbReference type="NCBI Taxonomy" id="111012"/>
    <lineage>
        <taxon>Eukaryota</taxon>
        <taxon>Fungi</taxon>
        <taxon>Dikarya</taxon>
        <taxon>Ascomycota</taxon>
        <taxon>Pezizomycotina</taxon>
        <taxon>Dothideomycetes</taxon>
        <taxon>Dothideomycetidae</taxon>
        <taxon>Mycosphaerellales</taxon>
        <taxon>Mycosphaerellaceae</taxon>
        <taxon>Lecanosticta</taxon>
    </lineage>
</organism>
<dbReference type="PROSITE" id="PS00012">
    <property type="entry name" value="PHOSPHOPANTETHEINE"/>
    <property type="match status" value="1"/>
</dbReference>
<dbReference type="InterPro" id="IPR006162">
    <property type="entry name" value="Ppantetheine_attach_site"/>
</dbReference>
<protein>
    <submittedName>
        <fullName evidence="3">Related to Orc3p</fullName>
    </submittedName>
</protein>
<dbReference type="Proteomes" id="UP001296104">
    <property type="component" value="Unassembled WGS sequence"/>
</dbReference>
<dbReference type="PANTHER" id="PTHR13357:SF1">
    <property type="entry name" value="NCK-INTERACTING PROTEIN WITH SH3 DOMAIN"/>
    <property type="match status" value="1"/>
</dbReference>
<evidence type="ECO:0000313" key="3">
    <source>
        <dbReference type="EMBL" id="CAK4030726.1"/>
    </source>
</evidence>
<dbReference type="AlphaFoldDB" id="A0AAI9EAC4"/>
<evidence type="ECO:0000313" key="4">
    <source>
        <dbReference type="Proteomes" id="UP001296104"/>
    </source>
</evidence>
<dbReference type="SUPFAM" id="SSF48371">
    <property type="entry name" value="ARM repeat"/>
    <property type="match status" value="1"/>
</dbReference>
<dbReference type="InterPro" id="IPR018556">
    <property type="entry name" value="SPIN90/Ldb17_LRD"/>
</dbReference>
<reference evidence="3" key="1">
    <citation type="submission" date="2023-11" db="EMBL/GenBank/DDBJ databases">
        <authorList>
            <person name="Alioto T."/>
            <person name="Alioto T."/>
            <person name="Gomez Garrido J."/>
        </authorList>
    </citation>
    <scope>NUCLEOTIDE SEQUENCE</scope>
</reference>
<dbReference type="GO" id="GO:0071933">
    <property type="term" value="F:Arp2/3 complex binding"/>
    <property type="evidence" value="ECO:0007669"/>
    <property type="project" value="TreeGrafter"/>
</dbReference>
<dbReference type="InterPro" id="IPR016024">
    <property type="entry name" value="ARM-type_fold"/>
</dbReference>